<evidence type="ECO:0000256" key="1">
    <source>
        <dbReference type="SAM" id="MobiDB-lite"/>
    </source>
</evidence>
<keyword evidence="3" id="KW-1185">Reference proteome</keyword>
<name>A0ABM8G5C4_9CELL</name>
<evidence type="ECO:0000313" key="2">
    <source>
        <dbReference type="EMBL" id="BDZ43347.1"/>
    </source>
</evidence>
<feature type="region of interest" description="Disordered" evidence="1">
    <location>
        <begin position="87"/>
        <end position="134"/>
    </location>
</feature>
<protein>
    <submittedName>
        <fullName evidence="2">Uncharacterized protein</fullName>
    </submittedName>
</protein>
<proteinExistence type="predicted"/>
<organism evidence="2 3">
    <name type="scientific">Paraoerskovia sediminicola</name>
    <dbReference type="NCBI Taxonomy" id="1138587"/>
    <lineage>
        <taxon>Bacteria</taxon>
        <taxon>Bacillati</taxon>
        <taxon>Actinomycetota</taxon>
        <taxon>Actinomycetes</taxon>
        <taxon>Micrococcales</taxon>
        <taxon>Cellulomonadaceae</taxon>
        <taxon>Paraoerskovia</taxon>
    </lineage>
</organism>
<dbReference type="Proteomes" id="UP001321475">
    <property type="component" value="Chromosome"/>
</dbReference>
<gene>
    <name evidence="2" type="ORF">GCM10025865_26460</name>
</gene>
<sequence length="134" mass="14653">MNPNIVMCLLGGPESIAGIETAVAENADWRKHWHRHVEIGLLPPTGLVGSFWQHRNAPRIRSKSQTTEVFANLGRFKCSGIDSAGLPRLIGPHRTTHDETPGPNGPGSRRRRFWFSGGGDRRGPRGSRLGGAAR</sequence>
<accession>A0ABM8G5C4</accession>
<reference evidence="3" key="1">
    <citation type="journal article" date="2019" name="Int. J. Syst. Evol. Microbiol.">
        <title>The Global Catalogue of Microorganisms (GCM) 10K type strain sequencing project: providing services to taxonomists for standard genome sequencing and annotation.</title>
        <authorList>
            <consortium name="The Broad Institute Genomics Platform"/>
            <consortium name="The Broad Institute Genome Sequencing Center for Infectious Disease"/>
            <person name="Wu L."/>
            <person name="Ma J."/>
        </authorList>
    </citation>
    <scope>NUCLEOTIDE SEQUENCE [LARGE SCALE GENOMIC DNA]</scope>
    <source>
        <strain evidence="3">NBRC 108565</strain>
    </source>
</reference>
<dbReference type="EMBL" id="AP027729">
    <property type="protein sequence ID" value="BDZ43347.1"/>
    <property type="molecule type" value="Genomic_DNA"/>
</dbReference>
<evidence type="ECO:0000313" key="3">
    <source>
        <dbReference type="Proteomes" id="UP001321475"/>
    </source>
</evidence>